<comment type="caution">
    <text evidence="1">The sequence shown here is derived from an EMBL/GenBank/DDBJ whole genome shotgun (WGS) entry which is preliminary data.</text>
</comment>
<evidence type="ECO:0008006" key="3">
    <source>
        <dbReference type="Google" id="ProtNLM"/>
    </source>
</evidence>
<proteinExistence type="predicted"/>
<protein>
    <recommendedName>
        <fullName evidence="3">CCHC-type domain-containing protein</fullName>
    </recommendedName>
</protein>
<accession>A0ABU6TLP3</accession>
<evidence type="ECO:0000313" key="1">
    <source>
        <dbReference type="EMBL" id="MED6149532.1"/>
    </source>
</evidence>
<name>A0ABU6TLP3_9FABA</name>
<sequence>MVEFREALKDYFVFEGKSASITRMSPRGSRLDVQYQAAHCCEGIAPAPIVRPVGRPRGKRIKNHVDMIIGNKVKKTCQVICSKCGEKSHYYKTCKGAPKNPN</sequence>
<evidence type="ECO:0000313" key="2">
    <source>
        <dbReference type="Proteomes" id="UP001341840"/>
    </source>
</evidence>
<dbReference type="EMBL" id="JASCZI010091225">
    <property type="protein sequence ID" value="MED6149532.1"/>
    <property type="molecule type" value="Genomic_DNA"/>
</dbReference>
<reference evidence="1 2" key="1">
    <citation type="journal article" date="2023" name="Plants (Basel)">
        <title>Bridging the Gap: Combining Genomics and Transcriptomics Approaches to Understand Stylosanthes scabra, an Orphan Legume from the Brazilian Caatinga.</title>
        <authorList>
            <person name="Ferreira-Neto J.R.C."/>
            <person name="da Silva M.D."/>
            <person name="Binneck E."/>
            <person name="de Melo N.F."/>
            <person name="da Silva R.H."/>
            <person name="de Melo A.L.T.M."/>
            <person name="Pandolfi V."/>
            <person name="Bustamante F.O."/>
            <person name="Brasileiro-Vidal A.C."/>
            <person name="Benko-Iseppon A.M."/>
        </authorList>
    </citation>
    <scope>NUCLEOTIDE SEQUENCE [LARGE SCALE GENOMIC DNA]</scope>
    <source>
        <tissue evidence="1">Leaves</tissue>
    </source>
</reference>
<dbReference type="Proteomes" id="UP001341840">
    <property type="component" value="Unassembled WGS sequence"/>
</dbReference>
<keyword evidence="2" id="KW-1185">Reference proteome</keyword>
<organism evidence="1 2">
    <name type="scientific">Stylosanthes scabra</name>
    <dbReference type="NCBI Taxonomy" id="79078"/>
    <lineage>
        <taxon>Eukaryota</taxon>
        <taxon>Viridiplantae</taxon>
        <taxon>Streptophyta</taxon>
        <taxon>Embryophyta</taxon>
        <taxon>Tracheophyta</taxon>
        <taxon>Spermatophyta</taxon>
        <taxon>Magnoliopsida</taxon>
        <taxon>eudicotyledons</taxon>
        <taxon>Gunneridae</taxon>
        <taxon>Pentapetalae</taxon>
        <taxon>rosids</taxon>
        <taxon>fabids</taxon>
        <taxon>Fabales</taxon>
        <taxon>Fabaceae</taxon>
        <taxon>Papilionoideae</taxon>
        <taxon>50 kb inversion clade</taxon>
        <taxon>dalbergioids sensu lato</taxon>
        <taxon>Dalbergieae</taxon>
        <taxon>Pterocarpus clade</taxon>
        <taxon>Stylosanthes</taxon>
    </lineage>
</organism>
<gene>
    <name evidence="1" type="ORF">PIB30_063461</name>
</gene>